<reference evidence="1" key="1">
    <citation type="submission" date="2021-02" db="EMBL/GenBank/DDBJ databases">
        <authorList>
            <person name="Palmer J.M."/>
        </authorList>
    </citation>
    <scope>NUCLEOTIDE SEQUENCE</scope>
    <source>
        <strain evidence="1">SCRP734</strain>
    </source>
</reference>
<evidence type="ECO:0000313" key="2">
    <source>
        <dbReference type="Proteomes" id="UP000694044"/>
    </source>
</evidence>
<accession>A0A8T1WKL5</accession>
<gene>
    <name evidence="1" type="ORF">PHYPSEUDO_013442</name>
</gene>
<evidence type="ECO:0000313" key="1">
    <source>
        <dbReference type="EMBL" id="KAG7392954.1"/>
    </source>
</evidence>
<keyword evidence="2" id="KW-1185">Reference proteome</keyword>
<proteinExistence type="predicted"/>
<comment type="caution">
    <text evidence="1">The sequence shown here is derived from an EMBL/GenBank/DDBJ whole genome shotgun (WGS) entry which is preliminary data.</text>
</comment>
<sequence>MRRVLAAALSAGSWQVAGLNCKTGRTSSYTTGPADLIGVYPRSIAALFGSCQTLQLAPLRGLDGSNSMDAGGFFSLPNASNKHEPQMPSLGRTC</sequence>
<organism evidence="1 2">
    <name type="scientific">Phytophthora pseudosyringae</name>
    <dbReference type="NCBI Taxonomy" id="221518"/>
    <lineage>
        <taxon>Eukaryota</taxon>
        <taxon>Sar</taxon>
        <taxon>Stramenopiles</taxon>
        <taxon>Oomycota</taxon>
        <taxon>Peronosporomycetes</taxon>
        <taxon>Peronosporales</taxon>
        <taxon>Peronosporaceae</taxon>
        <taxon>Phytophthora</taxon>
    </lineage>
</organism>
<dbReference type="AlphaFoldDB" id="A0A8T1WKL5"/>
<protein>
    <submittedName>
        <fullName evidence="1">Uncharacterized protein</fullName>
    </submittedName>
</protein>
<name>A0A8T1WKL5_9STRA</name>
<dbReference type="Proteomes" id="UP000694044">
    <property type="component" value="Unassembled WGS sequence"/>
</dbReference>
<dbReference type="EMBL" id="JAGDFM010000007">
    <property type="protein sequence ID" value="KAG7392954.1"/>
    <property type="molecule type" value="Genomic_DNA"/>
</dbReference>